<evidence type="ECO:0000313" key="8">
    <source>
        <dbReference type="Proteomes" id="UP001165283"/>
    </source>
</evidence>
<keyword evidence="5" id="KW-0813">Transport</keyword>
<evidence type="ECO:0000256" key="4">
    <source>
        <dbReference type="ARBA" id="ARBA00023136"/>
    </source>
</evidence>
<proteinExistence type="inferred from homology"/>
<feature type="transmembrane region" description="Helical" evidence="5">
    <location>
        <begin position="220"/>
        <end position="240"/>
    </location>
</feature>
<accession>A0ABT1ACT0</accession>
<protein>
    <recommendedName>
        <fullName evidence="5">Transport permease protein</fullName>
    </recommendedName>
</protein>
<dbReference type="Proteomes" id="UP001165283">
    <property type="component" value="Unassembled WGS sequence"/>
</dbReference>
<name>A0ABT1ACT0_9PSEU</name>
<evidence type="ECO:0000256" key="5">
    <source>
        <dbReference type="RuleBase" id="RU361157"/>
    </source>
</evidence>
<evidence type="ECO:0000256" key="3">
    <source>
        <dbReference type="ARBA" id="ARBA00022989"/>
    </source>
</evidence>
<feature type="domain" description="ABC transmembrane type-2" evidence="6">
    <location>
        <begin position="20"/>
        <end position="243"/>
    </location>
</feature>
<keyword evidence="4 5" id="KW-0472">Membrane</keyword>
<feature type="transmembrane region" description="Helical" evidence="5">
    <location>
        <begin position="95"/>
        <end position="126"/>
    </location>
</feature>
<dbReference type="PANTHER" id="PTHR43027">
    <property type="entry name" value="DOXORUBICIN RESISTANCE ABC TRANSPORTER PERMEASE PROTEIN DRRC-RELATED"/>
    <property type="match status" value="1"/>
</dbReference>
<feature type="transmembrane region" description="Helical" evidence="5">
    <location>
        <begin position="138"/>
        <end position="159"/>
    </location>
</feature>
<keyword evidence="8" id="KW-1185">Reference proteome</keyword>
<feature type="transmembrane region" description="Helical" evidence="5">
    <location>
        <begin position="20"/>
        <end position="41"/>
    </location>
</feature>
<evidence type="ECO:0000256" key="1">
    <source>
        <dbReference type="ARBA" id="ARBA00004141"/>
    </source>
</evidence>
<evidence type="ECO:0000259" key="6">
    <source>
        <dbReference type="PROSITE" id="PS51012"/>
    </source>
</evidence>
<dbReference type="InterPro" id="IPR052902">
    <property type="entry name" value="ABC-2_transporter"/>
</dbReference>
<dbReference type="InterPro" id="IPR047817">
    <property type="entry name" value="ABC2_TM_bact-type"/>
</dbReference>
<feature type="transmembrane region" description="Helical" evidence="5">
    <location>
        <begin position="166"/>
        <end position="185"/>
    </location>
</feature>
<keyword evidence="3 5" id="KW-1133">Transmembrane helix</keyword>
<dbReference type="InterPro" id="IPR013525">
    <property type="entry name" value="ABC2_TM"/>
</dbReference>
<organism evidence="7 8">
    <name type="scientific">Pseudonocardia humida</name>
    <dbReference type="NCBI Taxonomy" id="2800819"/>
    <lineage>
        <taxon>Bacteria</taxon>
        <taxon>Bacillati</taxon>
        <taxon>Actinomycetota</taxon>
        <taxon>Actinomycetes</taxon>
        <taxon>Pseudonocardiales</taxon>
        <taxon>Pseudonocardiaceae</taxon>
        <taxon>Pseudonocardia</taxon>
    </lineage>
</organism>
<comment type="caution">
    <text evidence="7">The sequence shown here is derived from an EMBL/GenBank/DDBJ whole genome shotgun (WGS) entry which is preliminary data.</text>
</comment>
<comment type="similarity">
    <text evidence="5">Belongs to the ABC-2 integral membrane protein family.</text>
</comment>
<dbReference type="Pfam" id="PF01061">
    <property type="entry name" value="ABC2_membrane"/>
    <property type="match status" value="1"/>
</dbReference>
<sequence length="243" mass="25240">MSTLSALSKAETRLFLRDPVSVVVAVLLPTLILAGLGAVPALREPFPEIGMAFVAYFAPSLLVISIVQLGLQTLPTSLATYRERGVLRRYSATPVSPLAVLMVQLLVNLVTALLAVALLVAVAVLGFGVPAPQHPLDFALAALLGTSAVFSLGLLIAAVAPRARTAGGIGALAFMVTLFFAGTYLPNFLLPDAVQRIGAFIPPGVSTIKDSWVGTGADPLVLVVMAVTTVGASALAARLFRWE</sequence>
<dbReference type="RefSeq" id="WP_252446400.1">
    <property type="nucleotide sequence ID" value="NZ_JAGSOV010000096.1"/>
</dbReference>
<comment type="subcellular location">
    <subcellularLocation>
        <location evidence="5">Cell membrane</location>
        <topology evidence="5">Multi-pass membrane protein</topology>
    </subcellularLocation>
    <subcellularLocation>
        <location evidence="1">Membrane</location>
        <topology evidence="1">Multi-pass membrane protein</topology>
    </subcellularLocation>
</comment>
<reference evidence="7" key="1">
    <citation type="submission" date="2021-04" db="EMBL/GenBank/DDBJ databases">
        <title>Pseudonocardia sp. nov., isolated from sandy soil of mangrove forest.</title>
        <authorList>
            <person name="Zan Z."/>
            <person name="Huang R."/>
            <person name="Liu W."/>
        </authorList>
    </citation>
    <scope>NUCLEOTIDE SEQUENCE</scope>
    <source>
        <strain evidence="7">S2-4</strain>
    </source>
</reference>
<feature type="transmembrane region" description="Helical" evidence="5">
    <location>
        <begin position="53"/>
        <end position="74"/>
    </location>
</feature>
<keyword evidence="2 5" id="KW-0812">Transmembrane</keyword>
<dbReference type="PANTHER" id="PTHR43027:SF2">
    <property type="entry name" value="TRANSPORT PERMEASE PROTEIN"/>
    <property type="match status" value="1"/>
</dbReference>
<dbReference type="EMBL" id="JAGSOV010000096">
    <property type="protein sequence ID" value="MCO1660871.1"/>
    <property type="molecule type" value="Genomic_DNA"/>
</dbReference>
<gene>
    <name evidence="7" type="ORF">KDL28_38070</name>
</gene>
<evidence type="ECO:0000313" key="7">
    <source>
        <dbReference type="EMBL" id="MCO1660871.1"/>
    </source>
</evidence>
<dbReference type="PROSITE" id="PS51012">
    <property type="entry name" value="ABC_TM2"/>
    <property type="match status" value="1"/>
</dbReference>
<keyword evidence="5" id="KW-1003">Cell membrane</keyword>
<evidence type="ECO:0000256" key="2">
    <source>
        <dbReference type="ARBA" id="ARBA00022692"/>
    </source>
</evidence>